<dbReference type="Proteomes" id="UP000436047">
    <property type="component" value="Unassembled WGS sequence"/>
</dbReference>
<evidence type="ECO:0000313" key="2">
    <source>
        <dbReference type="Proteomes" id="UP000436047"/>
    </source>
</evidence>
<dbReference type="AlphaFoldDB" id="A0A6N7WKY3"/>
<name>A0A6N7WKY3_9FIRM</name>
<accession>A0A6N7WKY3</accession>
<reference evidence="1 2" key="1">
    <citation type="submission" date="2019-08" db="EMBL/GenBank/DDBJ databases">
        <title>In-depth cultivation of the pig gut microbiome towards novel bacterial diversity and tailored functional studies.</title>
        <authorList>
            <person name="Wylensek D."/>
            <person name="Hitch T.C.A."/>
            <person name="Clavel T."/>
        </authorList>
    </citation>
    <scope>NUCLEOTIDE SEQUENCE [LARGE SCALE GENOMIC DNA]</scope>
    <source>
        <strain evidence="1 2">WCA-389-WT-23B</strain>
    </source>
</reference>
<gene>
    <name evidence="1" type="ORF">FYJ45_24840</name>
</gene>
<dbReference type="RefSeq" id="WP_154467729.1">
    <property type="nucleotide sequence ID" value="NZ_VUMI01000063.1"/>
</dbReference>
<keyword evidence="2" id="KW-1185">Reference proteome</keyword>
<protein>
    <submittedName>
        <fullName evidence="1">Uncharacterized protein</fullName>
    </submittedName>
</protein>
<proteinExistence type="predicted"/>
<sequence length="181" mass="20789">MECTGKIKDVSRGLDTNNFILTLEVSDVTLQELRKAGKQEKLTVVLKTWKKKRSLDANAYYWVLVEKIATLNGSSKSVVHNIMLENYGTLERTEDGNLMPVCIRDDIDHLDLDYMHLRPTSKTLGKSGVRYRWYYLIKGSSQYNTAEMSALIDGIVSECKDLEIETLPPDELRRMKEAWKP</sequence>
<dbReference type="InterPro" id="IPR036619">
    <property type="entry name" value="NinB_sf"/>
</dbReference>
<dbReference type="Gene3D" id="1.10.3790.10">
    <property type="entry name" value="NinB"/>
    <property type="match status" value="1"/>
</dbReference>
<comment type="caution">
    <text evidence="1">The sequence shown here is derived from an EMBL/GenBank/DDBJ whole genome shotgun (WGS) entry which is preliminary data.</text>
</comment>
<dbReference type="EMBL" id="VUMI01000063">
    <property type="protein sequence ID" value="MSS91343.1"/>
    <property type="molecule type" value="Genomic_DNA"/>
</dbReference>
<evidence type="ECO:0000313" key="1">
    <source>
        <dbReference type="EMBL" id="MSS91343.1"/>
    </source>
</evidence>
<organism evidence="1 2">
    <name type="scientific">Eisenbergiella porci</name>
    <dbReference type="NCBI Taxonomy" id="2652274"/>
    <lineage>
        <taxon>Bacteria</taxon>
        <taxon>Bacillati</taxon>
        <taxon>Bacillota</taxon>
        <taxon>Clostridia</taxon>
        <taxon>Lachnospirales</taxon>
        <taxon>Lachnospiraceae</taxon>
        <taxon>Eisenbergiella</taxon>
    </lineage>
</organism>
<dbReference type="GeneID" id="86056239"/>